<dbReference type="InterPro" id="IPR000408">
    <property type="entry name" value="Reg_chr_condens"/>
</dbReference>
<feature type="region of interest" description="Disordered" evidence="2">
    <location>
        <begin position="224"/>
        <end position="247"/>
    </location>
</feature>
<dbReference type="SUPFAM" id="SSF81383">
    <property type="entry name" value="F-box domain"/>
    <property type="match status" value="1"/>
</dbReference>
<reference evidence="3" key="1">
    <citation type="submission" date="2021-01" db="EMBL/GenBank/DDBJ databases">
        <authorList>
            <person name="Corre E."/>
            <person name="Pelletier E."/>
            <person name="Niang G."/>
            <person name="Scheremetjew M."/>
            <person name="Finn R."/>
            <person name="Kale V."/>
            <person name="Holt S."/>
            <person name="Cochrane G."/>
            <person name="Meng A."/>
            <person name="Brown T."/>
            <person name="Cohen L."/>
        </authorList>
    </citation>
    <scope>NUCLEOTIDE SEQUENCE</scope>
    <source>
        <strain evidence="3">Pop2</strain>
    </source>
</reference>
<dbReference type="InterPro" id="IPR009091">
    <property type="entry name" value="RCC1/BLIP-II"/>
</dbReference>
<proteinExistence type="predicted"/>
<dbReference type="Gene3D" id="2.130.10.30">
    <property type="entry name" value="Regulator of chromosome condensation 1/beta-lactamase-inhibitor protein II"/>
    <property type="match status" value="2"/>
</dbReference>
<feature type="repeat" description="RCC1" evidence="1">
    <location>
        <begin position="343"/>
        <end position="396"/>
    </location>
</feature>
<feature type="repeat" description="RCC1" evidence="1">
    <location>
        <begin position="524"/>
        <end position="577"/>
    </location>
</feature>
<dbReference type="PROSITE" id="PS00626">
    <property type="entry name" value="RCC1_2"/>
    <property type="match status" value="3"/>
</dbReference>
<sequence length="713" mass="76006">MAPRSKEEREARRQAAKERAEARKKAKEQKASTTKDSSSSSKVTASSQNTTNTKTDSNETSPLLTLPEDSLCHVLCYLPSRELGATISTCSTLNYSLSEFRVTHLLSRLNRKEIGVAIVAGDLKTHMNICTTEKEVEKLVEQSYGGGDTKRCVVNKKRKGKEGDCDEYVAYVRFLEEGICGYAAQTFGGKTTPLLPPIVNGRYISTSPEHTLCRLGGDGSKSGAGGSGVASWGVGKRGQLGQGKRKDEEKPFRLLGGIGYGIRIVQVSAGGGLVRVAHSLLLTSTGRVLSFGTAQYGQLGHGYSSGKQLSDELRPRYIDQLSHVRCTCVSAGELHSAAVTTDGDLYTWGDGFCGQLGLGDKRPQLTPVQVTDGGLEDEVVLSVACGSRHTLCVSEDGEVFSCGLGHFGVLGRTFTPFEYDTDAAIVEMGEGGEEMLPPPMAMAPAMNETAIVPPSEESNSGGAEEGGRGQIDAGLAAHLDLIANITLDDSSDQCIFKVIDALEGVVIIGASAGHRHSMVLDNKGGLYTFGSGAAGALGHGDTLRQEFPMKVMEFVHTNTSIMQMSAGVDMSMAVSTSGDVYAWGKSEGGRIGLGASAGNVSIPRRVYLKPSCDAEVKALDVECGYMHSAIVGLDGTVHMCGGVGIDGTDDGQRLEYSLDETAAGKPVPLEDFNIWHRLPEPKAVVTKERWKKYGKYELKGRRAMMEETSKWGA</sequence>
<evidence type="ECO:0000313" key="3">
    <source>
        <dbReference type="EMBL" id="CAD9358451.1"/>
    </source>
</evidence>
<dbReference type="PANTHER" id="PTHR45982:SF1">
    <property type="entry name" value="REGULATOR OF CHROMOSOME CONDENSATION"/>
    <property type="match status" value="1"/>
</dbReference>
<organism evidence="3">
    <name type="scientific">Ditylum brightwellii</name>
    <dbReference type="NCBI Taxonomy" id="49249"/>
    <lineage>
        <taxon>Eukaryota</taxon>
        <taxon>Sar</taxon>
        <taxon>Stramenopiles</taxon>
        <taxon>Ochrophyta</taxon>
        <taxon>Bacillariophyta</taxon>
        <taxon>Mediophyceae</taxon>
        <taxon>Lithodesmiophycidae</taxon>
        <taxon>Lithodesmiales</taxon>
        <taxon>Lithodesmiaceae</taxon>
        <taxon>Ditylum</taxon>
    </lineage>
</organism>
<name>A0A7S2A5C1_9STRA</name>
<feature type="compositionally biased region" description="Basic and acidic residues" evidence="2">
    <location>
        <begin position="1"/>
        <end position="23"/>
    </location>
</feature>
<dbReference type="PROSITE" id="PS50012">
    <property type="entry name" value="RCC1_3"/>
    <property type="match status" value="5"/>
</dbReference>
<feature type="repeat" description="RCC1" evidence="1">
    <location>
        <begin position="227"/>
        <end position="280"/>
    </location>
</feature>
<evidence type="ECO:0008006" key="4">
    <source>
        <dbReference type="Google" id="ProtNLM"/>
    </source>
</evidence>
<accession>A0A7S2A5C1</accession>
<dbReference type="InterPro" id="IPR051553">
    <property type="entry name" value="Ran_GTPase-activating"/>
</dbReference>
<dbReference type="PANTHER" id="PTHR45982">
    <property type="entry name" value="REGULATOR OF CHROMOSOME CONDENSATION"/>
    <property type="match status" value="1"/>
</dbReference>
<evidence type="ECO:0000256" key="1">
    <source>
        <dbReference type="PROSITE-ProRule" id="PRU00235"/>
    </source>
</evidence>
<dbReference type="AlphaFoldDB" id="A0A7S2A5C1"/>
<feature type="compositionally biased region" description="Polar residues" evidence="2">
    <location>
        <begin position="48"/>
        <end position="62"/>
    </location>
</feature>
<dbReference type="EMBL" id="HBGN01039894">
    <property type="protein sequence ID" value="CAD9358451.1"/>
    <property type="molecule type" value="Transcribed_RNA"/>
</dbReference>
<feature type="repeat" description="RCC1" evidence="1">
    <location>
        <begin position="286"/>
        <end position="342"/>
    </location>
</feature>
<gene>
    <name evidence="3" type="ORF">DBRI1063_LOCUS25534</name>
</gene>
<protein>
    <recommendedName>
        <fullName evidence="4">F-box domain-containing protein</fullName>
    </recommendedName>
</protein>
<dbReference type="InterPro" id="IPR036047">
    <property type="entry name" value="F-box-like_dom_sf"/>
</dbReference>
<dbReference type="PRINTS" id="PR00633">
    <property type="entry name" value="RCCNDNSATION"/>
</dbReference>
<feature type="repeat" description="RCC1" evidence="1">
    <location>
        <begin position="578"/>
        <end position="634"/>
    </location>
</feature>
<dbReference type="Pfam" id="PF00415">
    <property type="entry name" value="RCC1"/>
    <property type="match status" value="5"/>
</dbReference>
<feature type="region of interest" description="Disordered" evidence="2">
    <location>
        <begin position="1"/>
        <end position="62"/>
    </location>
</feature>
<dbReference type="SUPFAM" id="SSF50985">
    <property type="entry name" value="RCC1/BLIP-II"/>
    <property type="match status" value="1"/>
</dbReference>
<evidence type="ECO:0000256" key="2">
    <source>
        <dbReference type="SAM" id="MobiDB-lite"/>
    </source>
</evidence>
<feature type="compositionally biased region" description="Low complexity" evidence="2">
    <location>
        <begin position="31"/>
        <end position="47"/>
    </location>
</feature>